<comment type="caution">
    <text evidence="2">The sequence shown here is derived from an EMBL/GenBank/DDBJ whole genome shotgun (WGS) entry which is preliminary data.</text>
</comment>
<dbReference type="AlphaFoldDB" id="A0ABD5T9Q3"/>
<dbReference type="RefSeq" id="WP_284062776.1">
    <property type="nucleotide sequence ID" value="NZ_CP126158.1"/>
</dbReference>
<protein>
    <submittedName>
        <fullName evidence="2">Uncharacterized protein</fullName>
    </submittedName>
</protein>
<keyword evidence="1" id="KW-0812">Transmembrane</keyword>
<sequence length="67" mass="6890">MDTRRIVAEYPLQVLLAAATLAALVATALVAAGGSTVPTTLRLAALTTVLFLFAVGFSAGPLAERYL</sequence>
<name>A0ABD5T9Q3_9EURY</name>
<keyword evidence="1" id="KW-1133">Transmembrane helix</keyword>
<keyword evidence="3" id="KW-1185">Reference proteome</keyword>
<reference evidence="2 3" key="1">
    <citation type="journal article" date="2019" name="Int. J. Syst. Evol. Microbiol.">
        <title>The Global Catalogue of Microorganisms (GCM) 10K type strain sequencing project: providing services to taxonomists for standard genome sequencing and annotation.</title>
        <authorList>
            <consortium name="The Broad Institute Genomics Platform"/>
            <consortium name="The Broad Institute Genome Sequencing Center for Infectious Disease"/>
            <person name="Wu L."/>
            <person name="Ma J."/>
        </authorList>
    </citation>
    <scope>NUCLEOTIDE SEQUENCE [LARGE SCALE GENOMIC DNA]</scope>
    <source>
        <strain evidence="2 3">SYNS20</strain>
    </source>
</reference>
<feature type="transmembrane region" description="Helical" evidence="1">
    <location>
        <begin position="12"/>
        <end position="31"/>
    </location>
</feature>
<evidence type="ECO:0000313" key="3">
    <source>
        <dbReference type="Proteomes" id="UP001596443"/>
    </source>
</evidence>
<dbReference type="EMBL" id="JBHSWX010000012">
    <property type="protein sequence ID" value="MFC6785959.1"/>
    <property type="molecule type" value="Genomic_DNA"/>
</dbReference>
<organism evidence="2 3">
    <name type="scientific">Halobaculum halobium</name>
    <dbReference type="NCBI Taxonomy" id="3032281"/>
    <lineage>
        <taxon>Archaea</taxon>
        <taxon>Methanobacteriati</taxon>
        <taxon>Methanobacteriota</taxon>
        <taxon>Stenosarchaea group</taxon>
        <taxon>Halobacteria</taxon>
        <taxon>Halobacteriales</taxon>
        <taxon>Haloferacaceae</taxon>
        <taxon>Halobaculum</taxon>
    </lineage>
</organism>
<dbReference type="GeneID" id="81209021"/>
<evidence type="ECO:0000256" key="1">
    <source>
        <dbReference type="SAM" id="Phobius"/>
    </source>
</evidence>
<feature type="transmembrane region" description="Helical" evidence="1">
    <location>
        <begin position="43"/>
        <end position="63"/>
    </location>
</feature>
<gene>
    <name evidence="2" type="ORF">ACFQFD_08200</name>
</gene>
<evidence type="ECO:0000313" key="2">
    <source>
        <dbReference type="EMBL" id="MFC6785959.1"/>
    </source>
</evidence>
<proteinExistence type="predicted"/>
<dbReference type="Proteomes" id="UP001596443">
    <property type="component" value="Unassembled WGS sequence"/>
</dbReference>
<accession>A0ABD5T9Q3</accession>
<keyword evidence="1" id="KW-0472">Membrane</keyword>